<name>A0A369WS66_9GAMM</name>
<dbReference type="InterPro" id="IPR025489">
    <property type="entry name" value="DUF4381"/>
</dbReference>
<organism evidence="2 3">
    <name type="scientific">Motiliproteus coralliicola</name>
    <dbReference type="NCBI Taxonomy" id="2283196"/>
    <lineage>
        <taxon>Bacteria</taxon>
        <taxon>Pseudomonadati</taxon>
        <taxon>Pseudomonadota</taxon>
        <taxon>Gammaproteobacteria</taxon>
        <taxon>Oceanospirillales</taxon>
        <taxon>Oceanospirillaceae</taxon>
        <taxon>Motiliproteus</taxon>
    </lineage>
</organism>
<dbReference type="Pfam" id="PF14316">
    <property type="entry name" value="DUF4381"/>
    <property type="match status" value="1"/>
</dbReference>
<sequence>MDLPTSNTWLTNLHPPVMPPEPSLWPPAPGWWLLAVLLSGLVLIWAVRSWRLWRRDGYRRAALKELGRIRFQLRSDEHRTQALRALPQLLRRTALAASRQSGAADAPTVQPQSLSGSDWWGWLDRHWPEGRFSAGSGERLHRLAYASEAALDELSESLVSELCDRVEGWIRQHRRPELMPC</sequence>
<keyword evidence="3" id="KW-1185">Reference proteome</keyword>
<dbReference type="RefSeq" id="WP_114693978.1">
    <property type="nucleotide sequence ID" value="NZ_QQOH01000001.1"/>
</dbReference>
<evidence type="ECO:0000313" key="3">
    <source>
        <dbReference type="Proteomes" id="UP000253769"/>
    </source>
</evidence>
<dbReference type="EMBL" id="QQOH01000001">
    <property type="protein sequence ID" value="RDE24391.1"/>
    <property type="molecule type" value="Genomic_DNA"/>
</dbReference>
<dbReference type="OrthoDB" id="283083at2"/>
<keyword evidence="1" id="KW-0812">Transmembrane</keyword>
<feature type="transmembrane region" description="Helical" evidence="1">
    <location>
        <begin position="30"/>
        <end position="50"/>
    </location>
</feature>
<keyword evidence="1" id="KW-1133">Transmembrane helix</keyword>
<dbReference type="AlphaFoldDB" id="A0A369WS66"/>
<gene>
    <name evidence="2" type="ORF">DV711_02040</name>
</gene>
<comment type="caution">
    <text evidence="2">The sequence shown here is derived from an EMBL/GenBank/DDBJ whole genome shotgun (WGS) entry which is preliminary data.</text>
</comment>
<evidence type="ECO:0000256" key="1">
    <source>
        <dbReference type="SAM" id="Phobius"/>
    </source>
</evidence>
<accession>A0A369WS66</accession>
<proteinExistence type="predicted"/>
<reference evidence="2 3" key="1">
    <citation type="submission" date="2018-07" db="EMBL/GenBank/DDBJ databases">
        <title>Motiliproteus coralliicola sp. nov., a bacterium isolated from Coral.</title>
        <authorList>
            <person name="Wang G."/>
        </authorList>
    </citation>
    <scope>NUCLEOTIDE SEQUENCE [LARGE SCALE GENOMIC DNA]</scope>
    <source>
        <strain evidence="2 3">C34</strain>
    </source>
</reference>
<dbReference type="Proteomes" id="UP000253769">
    <property type="component" value="Unassembled WGS sequence"/>
</dbReference>
<keyword evidence="1" id="KW-0472">Membrane</keyword>
<protein>
    <submittedName>
        <fullName evidence="2">DUF4381 domain-containing protein</fullName>
    </submittedName>
</protein>
<evidence type="ECO:0000313" key="2">
    <source>
        <dbReference type="EMBL" id="RDE24391.1"/>
    </source>
</evidence>